<name>A0A2M7RNH3_9BACT</name>
<feature type="non-terminal residue" evidence="3">
    <location>
        <position position="1"/>
    </location>
</feature>
<evidence type="ECO:0000259" key="2">
    <source>
        <dbReference type="Pfam" id="PF00689"/>
    </source>
</evidence>
<dbReference type="Pfam" id="PF00689">
    <property type="entry name" value="Cation_ATPase_C"/>
    <property type="match status" value="1"/>
</dbReference>
<evidence type="ECO:0000313" key="4">
    <source>
        <dbReference type="Proteomes" id="UP000229371"/>
    </source>
</evidence>
<feature type="domain" description="Cation-transporting P-type ATPase C-terminal" evidence="2">
    <location>
        <begin position="2"/>
        <end position="50"/>
    </location>
</feature>
<gene>
    <name evidence="3" type="ORF">COY61_00925</name>
</gene>
<dbReference type="AlphaFoldDB" id="A0A2M7RNH3"/>
<keyword evidence="1" id="KW-0472">Membrane</keyword>
<dbReference type="InterPro" id="IPR006068">
    <property type="entry name" value="ATPase_P-typ_cation-transptr_C"/>
</dbReference>
<dbReference type="Gene3D" id="1.20.1110.10">
    <property type="entry name" value="Calcium-transporting ATPase, transmembrane domain"/>
    <property type="match status" value="1"/>
</dbReference>
<dbReference type="Proteomes" id="UP000229371">
    <property type="component" value="Unassembled WGS sequence"/>
</dbReference>
<dbReference type="InterPro" id="IPR023298">
    <property type="entry name" value="ATPase_P-typ_TM_dom_sf"/>
</dbReference>
<feature type="transmembrane region" description="Helical" evidence="1">
    <location>
        <begin position="30"/>
        <end position="50"/>
    </location>
</feature>
<reference evidence="4" key="1">
    <citation type="submission" date="2017-09" db="EMBL/GenBank/DDBJ databases">
        <title>Depth-based differentiation of microbial function through sediment-hosted aquifers and enrichment of novel symbionts in the deep terrestrial subsurface.</title>
        <authorList>
            <person name="Probst A.J."/>
            <person name="Ladd B."/>
            <person name="Jarett J.K."/>
            <person name="Geller-Mcgrath D.E."/>
            <person name="Sieber C.M.K."/>
            <person name="Emerson J.B."/>
            <person name="Anantharaman K."/>
            <person name="Thomas B.C."/>
            <person name="Malmstrom R."/>
            <person name="Stieglmeier M."/>
            <person name="Klingl A."/>
            <person name="Woyke T."/>
            <person name="Ryan C.M."/>
            <person name="Banfield J.F."/>
        </authorList>
    </citation>
    <scope>NUCLEOTIDE SEQUENCE [LARGE SCALE GENOMIC DNA]</scope>
</reference>
<accession>A0A2M7RNH3</accession>
<dbReference type="SUPFAM" id="SSF81665">
    <property type="entry name" value="Calcium ATPase, transmembrane domain M"/>
    <property type="match status" value="1"/>
</dbReference>
<comment type="caution">
    <text evidence="3">The sequence shown here is derived from an EMBL/GenBank/DDBJ whole genome shotgun (WGS) entry which is preliminary data.</text>
</comment>
<proteinExistence type="predicted"/>
<organism evidence="3 4">
    <name type="scientific">bacterium (Candidatus Gribaldobacteria) CG_4_10_14_0_8_um_filter_33_9</name>
    <dbReference type="NCBI Taxonomy" id="2014266"/>
    <lineage>
        <taxon>Bacteria</taxon>
        <taxon>Candidatus Gribaldobacteria</taxon>
    </lineage>
</organism>
<evidence type="ECO:0000256" key="1">
    <source>
        <dbReference type="SAM" id="Phobius"/>
    </source>
</evidence>
<keyword evidence="1" id="KW-1133">Transmembrane helix</keyword>
<dbReference type="EMBL" id="PFMI01000025">
    <property type="protein sequence ID" value="PIZ01029.1"/>
    <property type="molecule type" value="Genomic_DNA"/>
</dbReference>
<keyword evidence="1" id="KW-0812">Transmembrane</keyword>
<protein>
    <recommendedName>
        <fullName evidence="2">Cation-transporting P-type ATPase C-terminal domain-containing protein</fullName>
    </recommendedName>
</protein>
<evidence type="ECO:0000313" key="3">
    <source>
        <dbReference type="EMBL" id="PIZ01029.1"/>
    </source>
</evidence>
<sequence>GIVIFLQFTALHTPFFQKILHTTPLSLSEWLVIIPIASSIILVEEIRKFFYRRKLI</sequence>